<dbReference type="RefSeq" id="WP_394164754.1">
    <property type="nucleotide sequence ID" value="NZ_JBHGCJ010000022.1"/>
</dbReference>
<dbReference type="InterPro" id="IPR036259">
    <property type="entry name" value="MFS_trans_sf"/>
</dbReference>
<evidence type="ECO:0000256" key="2">
    <source>
        <dbReference type="SAM" id="Phobius"/>
    </source>
</evidence>
<dbReference type="Proteomes" id="UP001605261">
    <property type="component" value="Unassembled WGS sequence"/>
</dbReference>
<dbReference type="Pfam" id="PF04536">
    <property type="entry name" value="TPM_phosphatase"/>
    <property type="match status" value="1"/>
</dbReference>
<evidence type="ECO:0000256" key="1">
    <source>
        <dbReference type="SAM" id="MobiDB-lite"/>
    </source>
</evidence>
<feature type="compositionally biased region" description="Gly residues" evidence="1">
    <location>
        <begin position="407"/>
        <end position="422"/>
    </location>
</feature>
<sequence length="422" mass="45147">MLFLLPAMAWAAATPIPPLHDPVVDTVPVLSTEQAAQLRAQALDLQARHGAQLQILVVDSTGDDGIEAYAQRVFDQWQIGRKDVDDGVLLVLAMGDRRVRIQTGYGLEGAIPDAYAQRIIDQAMVPQLREGKPGQALIDGSGLLVGLIDGEPLPPVDDEPGVVRMPQDWRRGDSIVGLALLAGFLLGTWARRAPQRGVVSRWWHRPVQMLAVVGVAAAACAVFTPGATAALAIAMGTLVPIATLLGWLWVDSRRARWVLSFLLAAAVVASAVSVWKGKPVPSLALHLLLVTVLAIAVGLISLWVAALRNSWRTGRLGFFVRLVFLCGLSAGYAWLVHRTHAQYGHDPGTVMLIAGGFFLYIAWALVMGLHQRPQTRRARKGERRRRRDDHDSGSGSSSSSSSSSSWSGGGGRSGGGGASGSW</sequence>
<feature type="compositionally biased region" description="Low complexity" evidence="1">
    <location>
        <begin position="393"/>
        <end position="406"/>
    </location>
</feature>
<dbReference type="Gene3D" id="3.10.310.50">
    <property type="match status" value="1"/>
</dbReference>
<feature type="domain" description="TPM" evidence="3">
    <location>
        <begin position="23"/>
        <end position="141"/>
    </location>
</feature>
<accession>A0ABW7D3Z2</accession>
<feature type="transmembrane region" description="Helical" evidence="2">
    <location>
        <begin position="230"/>
        <end position="250"/>
    </location>
</feature>
<gene>
    <name evidence="4" type="ORF">ACEU0G_001858</name>
</gene>
<feature type="transmembrane region" description="Helical" evidence="2">
    <location>
        <begin position="174"/>
        <end position="190"/>
    </location>
</feature>
<keyword evidence="2" id="KW-1133">Transmembrane helix</keyword>
<comment type="caution">
    <text evidence="4">The sequence shown here is derived from an EMBL/GenBank/DDBJ whole genome shotgun (WGS) entry which is preliminary data.</text>
</comment>
<evidence type="ECO:0000313" key="4">
    <source>
        <dbReference type="EMBL" id="MFG6111521.1"/>
    </source>
</evidence>
<evidence type="ECO:0000313" key="5">
    <source>
        <dbReference type="Proteomes" id="UP001605261"/>
    </source>
</evidence>
<dbReference type="SUPFAM" id="SSF103473">
    <property type="entry name" value="MFS general substrate transporter"/>
    <property type="match status" value="1"/>
</dbReference>
<keyword evidence="2" id="KW-0472">Membrane</keyword>
<reference evidence="4 5" key="1">
    <citation type="submission" date="2024-09" db="EMBL/GenBank/DDBJ databases">
        <authorList>
            <consortium name="All-Russian atlas of soil microorganisms"/>
            <consortium name="as a basis for the search for new antimicrobial producers and enzymes with unique properties"/>
            <person name="Sokolova E.A."/>
            <person name="Voronina E.N."/>
        </authorList>
    </citation>
    <scope>NUCLEOTIDE SEQUENCE [LARGE SCALE GENOMIC DNA]</scope>
    <source>
        <strain evidence="4 5">AF-22b-331.1</strain>
    </source>
</reference>
<dbReference type="PANTHER" id="PTHR30373:SF2">
    <property type="entry name" value="UPF0603 PROTEIN YGCG"/>
    <property type="match status" value="1"/>
</dbReference>
<proteinExistence type="predicted"/>
<keyword evidence="2" id="KW-0812">Transmembrane</keyword>
<feature type="transmembrane region" description="Helical" evidence="2">
    <location>
        <begin position="349"/>
        <end position="370"/>
    </location>
</feature>
<dbReference type="InterPro" id="IPR007621">
    <property type="entry name" value="TPM_dom"/>
</dbReference>
<feature type="transmembrane region" description="Helical" evidence="2">
    <location>
        <begin position="257"/>
        <end position="277"/>
    </location>
</feature>
<organism evidence="4 5">
    <name type="scientific">Stenotrophomonas nematodicola</name>
    <dbReference type="NCBI Taxonomy" id="2656746"/>
    <lineage>
        <taxon>Bacteria</taxon>
        <taxon>Pseudomonadati</taxon>
        <taxon>Pseudomonadota</taxon>
        <taxon>Gammaproteobacteria</taxon>
        <taxon>Lysobacterales</taxon>
        <taxon>Lysobacteraceae</taxon>
        <taxon>Stenotrophomonas</taxon>
    </lineage>
</organism>
<name>A0ABW7D3Z2_9GAMM</name>
<evidence type="ECO:0000259" key="3">
    <source>
        <dbReference type="Pfam" id="PF04536"/>
    </source>
</evidence>
<feature type="compositionally biased region" description="Basic residues" evidence="1">
    <location>
        <begin position="374"/>
        <end position="387"/>
    </location>
</feature>
<dbReference type="EMBL" id="JBHGCJ010000022">
    <property type="protein sequence ID" value="MFG6111521.1"/>
    <property type="molecule type" value="Genomic_DNA"/>
</dbReference>
<protein>
    <submittedName>
        <fullName evidence="4">YgcG family protein</fullName>
    </submittedName>
</protein>
<feature type="transmembrane region" description="Helical" evidence="2">
    <location>
        <begin position="283"/>
        <end position="306"/>
    </location>
</feature>
<dbReference type="PANTHER" id="PTHR30373">
    <property type="entry name" value="UPF0603 PROTEIN YGCG"/>
    <property type="match status" value="1"/>
</dbReference>
<feature type="region of interest" description="Disordered" evidence="1">
    <location>
        <begin position="374"/>
        <end position="422"/>
    </location>
</feature>
<keyword evidence="5" id="KW-1185">Reference proteome</keyword>
<feature type="transmembrane region" description="Helical" evidence="2">
    <location>
        <begin position="318"/>
        <end position="337"/>
    </location>
</feature>
<feature type="transmembrane region" description="Helical" evidence="2">
    <location>
        <begin position="202"/>
        <end position="224"/>
    </location>
</feature>